<dbReference type="eggNOG" id="COG1853">
    <property type="taxonomic scope" value="Bacteria"/>
</dbReference>
<reference evidence="5" key="1">
    <citation type="submission" date="2009-07" db="EMBL/GenBank/DDBJ databases">
        <authorList>
            <person name="Weinstock G."/>
            <person name="Sodergren E."/>
            <person name="Clifton S."/>
            <person name="Fulton L."/>
            <person name="Fulton B."/>
            <person name="Courtney L."/>
            <person name="Fronick C."/>
            <person name="Harrison M."/>
            <person name="Strong C."/>
            <person name="Farmer C."/>
            <person name="Delahaunty K."/>
            <person name="Markovic C."/>
            <person name="Hall O."/>
            <person name="Minx P."/>
            <person name="Tomlinson C."/>
            <person name="Mitreva M."/>
            <person name="Nelson J."/>
            <person name="Hou S."/>
            <person name="Wollam A."/>
            <person name="Pepin K.H."/>
            <person name="Johnson M."/>
            <person name="Bhonagiri V."/>
            <person name="Nash W.E."/>
            <person name="Warren W."/>
            <person name="Chinwalla A."/>
            <person name="Mardis E.R."/>
            <person name="Wilson R.K."/>
        </authorList>
    </citation>
    <scope>NUCLEOTIDE SEQUENCE [LARGE SCALE GENOMIC DNA]</scope>
    <source>
        <strain evidence="5">DSM 14469</strain>
    </source>
</reference>
<comment type="cofactor">
    <cofactor evidence="1">
        <name>FMN</name>
        <dbReference type="ChEBI" id="CHEBI:58210"/>
    </cofactor>
</comment>
<dbReference type="SUPFAM" id="SSF50475">
    <property type="entry name" value="FMN-binding split barrel"/>
    <property type="match status" value="1"/>
</dbReference>
<dbReference type="EMBL" id="ACCL02000008">
    <property type="protein sequence ID" value="EET60869.1"/>
    <property type="molecule type" value="Genomic_DNA"/>
</dbReference>
<evidence type="ECO:0000256" key="3">
    <source>
        <dbReference type="ARBA" id="ARBA00038054"/>
    </source>
</evidence>
<dbReference type="InterPro" id="IPR052174">
    <property type="entry name" value="Flavoredoxin"/>
</dbReference>
<dbReference type="AlphaFoldDB" id="C6LE86"/>
<accession>C6LE86</accession>
<comment type="caution">
    <text evidence="5">The sequence shown here is derived from an EMBL/GenBank/DDBJ whole genome shotgun (WGS) entry which is preliminary data.</text>
</comment>
<dbReference type="SMART" id="SM00903">
    <property type="entry name" value="Flavin_Reduct"/>
    <property type="match status" value="1"/>
</dbReference>
<evidence type="ECO:0000313" key="6">
    <source>
        <dbReference type="Proteomes" id="UP000005561"/>
    </source>
</evidence>
<dbReference type="Proteomes" id="UP000005561">
    <property type="component" value="Unassembled WGS sequence"/>
</dbReference>
<keyword evidence="2" id="KW-0285">Flavoprotein</keyword>
<gene>
    <name evidence="5" type="ORF">BRYFOR_06935</name>
</gene>
<dbReference type="STRING" id="168384.SAMN05660368_00442"/>
<name>C6LE86_9FIRM</name>
<proteinExistence type="inferred from homology"/>
<evidence type="ECO:0000259" key="4">
    <source>
        <dbReference type="SMART" id="SM00903"/>
    </source>
</evidence>
<dbReference type="PANTHER" id="PTHR43567:SF1">
    <property type="entry name" value="FLAVOREDOXIN"/>
    <property type="match status" value="1"/>
</dbReference>
<evidence type="ECO:0000256" key="2">
    <source>
        <dbReference type="ARBA" id="ARBA00022630"/>
    </source>
</evidence>
<dbReference type="OrthoDB" id="9806228at2"/>
<sequence>MKKNIGALIGLYPTPLVVVGAMVEGKPNWVLAGHVGIIGHDRVMVSLAKNHYTNKGIRENQKLSINIVDEALLPLADYAGCISGAKADKSGLFDFCMGETGTPMIEQSPVVMECFVEDVYRTEGFESFICGITNTYVNEEALTDEGKIDYRVLKPVLFEMPTYEYLRTGEVIGNCMGWGKNKSNIVTDEEE</sequence>
<organism evidence="5 6">
    <name type="scientific">Marvinbryantia formatexigens DSM 14469</name>
    <dbReference type="NCBI Taxonomy" id="478749"/>
    <lineage>
        <taxon>Bacteria</taxon>
        <taxon>Bacillati</taxon>
        <taxon>Bacillota</taxon>
        <taxon>Clostridia</taxon>
        <taxon>Lachnospirales</taxon>
        <taxon>Lachnospiraceae</taxon>
        <taxon>Marvinbryantia</taxon>
    </lineage>
</organism>
<evidence type="ECO:0000256" key="1">
    <source>
        <dbReference type="ARBA" id="ARBA00001917"/>
    </source>
</evidence>
<dbReference type="Pfam" id="PF01613">
    <property type="entry name" value="Flavin_Reduct"/>
    <property type="match status" value="1"/>
</dbReference>
<evidence type="ECO:0000313" key="5">
    <source>
        <dbReference type="EMBL" id="EET60869.1"/>
    </source>
</evidence>
<protein>
    <submittedName>
        <fullName evidence="5">Flavin reductase-like protein</fullName>
    </submittedName>
</protein>
<feature type="domain" description="Flavin reductase like" evidence="4">
    <location>
        <begin position="9"/>
        <end position="151"/>
    </location>
</feature>
<dbReference type="InterPro" id="IPR012349">
    <property type="entry name" value="Split_barrel_FMN-bd"/>
</dbReference>
<dbReference type="RefSeq" id="WP_006861729.1">
    <property type="nucleotide sequence ID" value="NZ_ACCL02000008.1"/>
</dbReference>
<comment type="similarity">
    <text evidence="3">Belongs to the flavoredoxin family.</text>
</comment>
<keyword evidence="6" id="KW-1185">Reference proteome</keyword>
<dbReference type="PANTHER" id="PTHR43567">
    <property type="entry name" value="FLAVOREDOXIN-RELATED-RELATED"/>
    <property type="match status" value="1"/>
</dbReference>
<dbReference type="Gene3D" id="2.30.110.10">
    <property type="entry name" value="Electron Transport, Fmn-binding Protein, Chain A"/>
    <property type="match status" value="1"/>
</dbReference>
<dbReference type="GO" id="GO:0010181">
    <property type="term" value="F:FMN binding"/>
    <property type="evidence" value="ECO:0007669"/>
    <property type="project" value="InterPro"/>
</dbReference>
<dbReference type="InterPro" id="IPR002563">
    <property type="entry name" value="Flavin_Rdtase-like_dom"/>
</dbReference>
<dbReference type="GO" id="GO:0016646">
    <property type="term" value="F:oxidoreductase activity, acting on the CH-NH group of donors, NAD or NADP as acceptor"/>
    <property type="evidence" value="ECO:0007669"/>
    <property type="project" value="UniProtKB-ARBA"/>
</dbReference>